<evidence type="ECO:0000256" key="1">
    <source>
        <dbReference type="SAM" id="MobiDB-lite"/>
    </source>
</evidence>
<name>A0AA88KFQ4_NAELO</name>
<accession>A0AA88KFQ4</accession>
<dbReference type="InterPro" id="IPR016024">
    <property type="entry name" value="ARM-type_fold"/>
</dbReference>
<evidence type="ECO:0000313" key="2">
    <source>
        <dbReference type="EMBL" id="KAG2378537.1"/>
    </source>
</evidence>
<dbReference type="SUPFAM" id="SSF48371">
    <property type="entry name" value="ARM repeat"/>
    <property type="match status" value="1"/>
</dbReference>
<keyword evidence="3" id="KW-1185">Reference proteome</keyword>
<dbReference type="Proteomes" id="UP000816034">
    <property type="component" value="Unassembled WGS sequence"/>
</dbReference>
<dbReference type="RefSeq" id="XP_044545799.1">
    <property type="nucleotide sequence ID" value="XM_044698223.1"/>
</dbReference>
<protein>
    <submittedName>
        <fullName evidence="2">Uncharacterized protein</fullName>
    </submittedName>
</protein>
<dbReference type="GeneID" id="68100630"/>
<evidence type="ECO:0000313" key="3">
    <source>
        <dbReference type="Proteomes" id="UP000816034"/>
    </source>
</evidence>
<dbReference type="EMBL" id="PYSW02000032">
    <property type="protein sequence ID" value="KAG2378537.1"/>
    <property type="molecule type" value="Genomic_DNA"/>
</dbReference>
<sequence>MTTRLPSLHAMIDEGSSIVEEGSSNSEEDNLNPHTLLSITSEIIEYLLKIDRHQETVTSNEKLHHQAEDESIVNNSENSSKKIKLQDDHNDAILPPLQVASLWDSVRNEEMERKILHCVLTVLTSDGLENVDEASDFIELLFNVFTTNSSLTIDYHIALLQESIEVIFMYYTSLIDSVGSSTTPDTVEMFENVMISNVLKYLITILGRVGKHLTTFNRYQKGDSCAAYIFYYCEGIQLLDKYMLKFIPNHKLLNDLKEQILSFTHILYDLMVPIDIDVELDFIRKLSTTLLDTLSYIPFVKQTVYFDVYMLSEELKSHINLKKVYLACLLIGTFRFQHYEFIVSSCIDHGNQLIRAIAVWSYGNICDNIESCISRMQKKLVSEQSAVVKVAIIKFLSTYISKSCGLPNDFYDNLFPSIFTSVCHDLEKQQHYSLTKTWYLIQQIIQKSAPSRHIGHLLSGIFNLLESSMRLQCTTGTEIGNVNNSFKEVHAKFFKMLSEKRILSLFTNDEIAVIKDSAFVAIKRIVFSNSSSFDQILLNNYVDVICELMDRDTIQTMITSHHVLVTALLRSISFKKRAGHSFFSFVCRLGVYLKSFLKLPEIVNILVQDMIQRVPSLVESFTTIDDTLSLLFLLNSIAELVKEYGPLIQEQESLRLQLSSSIQANIIPAVQSKSVIMNSYRSSEKSIDVFMIIKSTFCNIISKIYCYFDPQLVINNFSKTRETFLYFPENPQLRMGLEQLEYFTTFIGVLESITNVENTNLDVTLLQNPLLLEMAISILKRLKHAVDSFYFRAELNVVYEGEAMTAEWKQLMIKANRLRYILETQARDLDIA</sequence>
<dbReference type="AlphaFoldDB" id="A0AA88KFQ4"/>
<feature type="region of interest" description="Disordered" evidence="1">
    <location>
        <begin position="59"/>
        <end position="79"/>
    </location>
</feature>
<proteinExistence type="predicted"/>
<reference evidence="2 3" key="1">
    <citation type="journal article" date="2018" name="BMC Genomics">
        <title>The genome of Naegleria lovaniensis, the basis for a comparative approach to unravel pathogenicity factors of the human pathogenic amoeba N. fowleri.</title>
        <authorList>
            <person name="Liechti N."/>
            <person name="Schurch N."/>
            <person name="Bruggmann R."/>
            <person name="Wittwer M."/>
        </authorList>
    </citation>
    <scope>NUCLEOTIDE SEQUENCE [LARGE SCALE GENOMIC DNA]</scope>
    <source>
        <strain evidence="2 3">ATCC 30569</strain>
    </source>
</reference>
<organism evidence="2 3">
    <name type="scientific">Naegleria lovaniensis</name>
    <name type="common">Amoeba</name>
    <dbReference type="NCBI Taxonomy" id="51637"/>
    <lineage>
        <taxon>Eukaryota</taxon>
        <taxon>Discoba</taxon>
        <taxon>Heterolobosea</taxon>
        <taxon>Tetramitia</taxon>
        <taxon>Eutetramitia</taxon>
        <taxon>Vahlkampfiidae</taxon>
        <taxon>Naegleria</taxon>
    </lineage>
</organism>
<feature type="compositionally biased region" description="Basic and acidic residues" evidence="1">
    <location>
        <begin position="59"/>
        <end position="68"/>
    </location>
</feature>
<gene>
    <name evidence="2" type="ORF">C9374_008176</name>
</gene>
<comment type="caution">
    <text evidence="2">The sequence shown here is derived from an EMBL/GenBank/DDBJ whole genome shotgun (WGS) entry which is preliminary data.</text>
</comment>